<gene>
    <name evidence="1" type="ORF">TrLO_g13855</name>
</gene>
<dbReference type="AlphaFoldDB" id="A0A9W7ECU9"/>
<comment type="caution">
    <text evidence="1">The sequence shown here is derived from an EMBL/GenBank/DDBJ whole genome shotgun (WGS) entry which is preliminary data.</text>
</comment>
<dbReference type="Proteomes" id="UP001165122">
    <property type="component" value="Unassembled WGS sequence"/>
</dbReference>
<keyword evidence="2" id="KW-1185">Reference proteome</keyword>
<protein>
    <submittedName>
        <fullName evidence="1">Uncharacterized protein</fullName>
    </submittedName>
</protein>
<sequence>MNNSPPPIALIRIGLFGYVSYTTYKTFPTKKFVNEAITTAAELQSKLQYSGTSYIDRVSREVFLPLHTARNAQTIRQDIRSWDRQNPGMEVEHLIKLSVSGVAGYYAVKMFDNFRRGFF</sequence>
<accession>A0A9W7ECU9</accession>
<organism evidence="1 2">
    <name type="scientific">Triparma laevis f. longispina</name>
    <dbReference type="NCBI Taxonomy" id="1714387"/>
    <lineage>
        <taxon>Eukaryota</taxon>
        <taxon>Sar</taxon>
        <taxon>Stramenopiles</taxon>
        <taxon>Ochrophyta</taxon>
        <taxon>Bolidophyceae</taxon>
        <taxon>Parmales</taxon>
        <taxon>Triparmaceae</taxon>
        <taxon>Triparma</taxon>
    </lineage>
</organism>
<evidence type="ECO:0000313" key="2">
    <source>
        <dbReference type="Proteomes" id="UP001165122"/>
    </source>
</evidence>
<evidence type="ECO:0000313" key="1">
    <source>
        <dbReference type="EMBL" id="GMH74207.1"/>
    </source>
</evidence>
<proteinExistence type="predicted"/>
<dbReference type="EMBL" id="BRXW01000692">
    <property type="protein sequence ID" value="GMH74207.1"/>
    <property type="molecule type" value="Genomic_DNA"/>
</dbReference>
<name>A0A9W7ECU9_9STRA</name>
<reference evidence="2" key="1">
    <citation type="journal article" date="2023" name="Commun. Biol.">
        <title>Genome analysis of Parmales, the sister group of diatoms, reveals the evolutionary specialization of diatoms from phago-mixotrophs to photoautotrophs.</title>
        <authorList>
            <person name="Ban H."/>
            <person name="Sato S."/>
            <person name="Yoshikawa S."/>
            <person name="Yamada K."/>
            <person name="Nakamura Y."/>
            <person name="Ichinomiya M."/>
            <person name="Sato N."/>
            <person name="Blanc-Mathieu R."/>
            <person name="Endo H."/>
            <person name="Kuwata A."/>
            <person name="Ogata H."/>
        </authorList>
    </citation>
    <scope>NUCLEOTIDE SEQUENCE [LARGE SCALE GENOMIC DNA]</scope>
    <source>
        <strain evidence="2">NIES 3700</strain>
    </source>
</reference>